<dbReference type="GO" id="GO:0000166">
    <property type="term" value="F:nucleotide binding"/>
    <property type="evidence" value="ECO:0007669"/>
    <property type="project" value="UniProtKB-KW"/>
</dbReference>
<dbReference type="PANTHER" id="PTHR13748:SF62">
    <property type="entry name" value="COBW DOMAIN-CONTAINING PROTEIN"/>
    <property type="match status" value="1"/>
</dbReference>
<dbReference type="eggNOG" id="COG0523">
    <property type="taxonomic scope" value="Bacteria"/>
</dbReference>
<dbReference type="PANTHER" id="PTHR13748">
    <property type="entry name" value="COBW-RELATED"/>
    <property type="match status" value="1"/>
</dbReference>
<protein>
    <recommendedName>
        <fullName evidence="3">CobW C-terminal domain-containing protein</fullName>
    </recommendedName>
</protein>
<evidence type="ECO:0000256" key="1">
    <source>
        <dbReference type="ARBA" id="ARBA00022741"/>
    </source>
</evidence>
<name>A3IH39_9CHRO</name>
<dbReference type="SMART" id="SM00833">
    <property type="entry name" value="CobW_C"/>
    <property type="match status" value="1"/>
</dbReference>
<dbReference type="Gene3D" id="3.30.1220.10">
    <property type="entry name" value="CobW-like, C-terminal domain"/>
    <property type="match status" value="1"/>
</dbReference>
<dbReference type="Pfam" id="PF07683">
    <property type="entry name" value="CobW_C"/>
    <property type="match status" value="1"/>
</dbReference>
<keyword evidence="5" id="KW-1185">Reference proteome</keyword>
<dbReference type="SUPFAM" id="SSF90002">
    <property type="entry name" value="Hypothetical protein YjiA, C-terminal domain"/>
    <property type="match status" value="1"/>
</dbReference>
<keyword evidence="1" id="KW-0547">Nucleotide-binding</keyword>
<feature type="domain" description="CobW C-terminal" evidence="3">
    <location>
        <begin position="53"/>
        <end position="147"/>
    </location>
</feature>
<gene>
    <name evidence="4" type="ORF">CY0110_10412</name>
</gene>
<dbReference type="AlphaFoldDB" id="A3IH39"/>
<evidence type="ECO:0000256" key="2">
    <source>
        <dbReference type="ARBA" id="ARBA00023186"/>
    </source>
</evidence>
<dbReference type="Proteomes" id="UP000003781">
    <property type="component" value="Unassembled WGS sequence"/>
</dbReference>
<evidence type="ECO:0000259" key="3">
    <source>
        <dbReference type="SMART" id="SM00833"/>
    </source>
</evidence>
<comment type="caution">
    <text evidence="4">The sequence shown here is derived from an EMBL/GenBank/DDBJ whole genome shotgun (WGS) entry which is preliminary data.</text>
</comment>
<dbReference type="GO" id="GO:0005737">
    <property type="term" value="C:cytoplasm"/>
    <property type="evidence" value="ECO:0007669"/>
    <property type="project" value="TreeGrafter"/>
</dbReference>
<evidence type="ECO:0000313" key="4">
    <source>
        <dbReference type="EMBL" id="EAZ94281.1"/>
    </source>
</evidence>
<accession>A3IH39</accession>
<sequence length="148" mass="17092">MYLMSQGNAIYQTQNTEIAMNYLLGIQAFNLNYALEIDPNFLSEDAHEHDNSVYSVAFVESGQLDMEKVSNWISNLLRTQGQDIFRMKGILNIAGMNERLVLQGVHMLLNAKPDRLWKPEEIRRNELVFIGRNLDEMQLKEELKACLV</sequence>
<reference evidence="4 5" key="1">
    <citation type="submission" date="2007-03" db="EMBL/GenBank/DDBJ databases">
        <authorList>
            <person name="Stal L."/>
            <person name="Ferriera S."/>
            <person name="Johnson J."/>
            <person name="Kravitz S."/>
            <person name="Beeson K."/>
            <person name="Sutton G."/>
            <person name="Rogers Y.-H."/>
            <person name="Friedman R."/>
            <person name="Frazier M."/>
            <person name="Venter J.C."/>
        </authorList>
    </citation>
    <scope>NUCLEOTIDE SEQUENCE [LARGE SCALE GENOMIC DNA]</scope>
    <source>
        <strain evidence="4 5">CCY0110</strain>
    </source>
</reference>
<dbReference type="InterPro" id="IPR011629">
    <property type="entry name" value="CobW-like_C"/>
</dbReference>
<organism evidence="4 5">
    <name type="scientific">Crocosphaera chwakensis CCY0110</name>
    <dbReference type="NCBI Taxonomy" id="391612"/>
    <lineage>
        <taxon>Bacteria</taxon>
        <taxon>Bacillati</taxon>
        <taxon>Cyanobacteriota</taxon>
        <taxon>Cyanophyceae</taxon>
        <taxon>Oscillatoriophycideae</taxon>
        <taxon>Chroococcales</taxon>
        <taxon>Aphanothecaceae</taxon>
        <taxon>Crocosphaera</taxon>
        <taxon>Crocosphaera chwakensis</taxon>
    </lineage>
</organism>
<evidence type="ECO:0000313" key="5">
    <source>
        <dbReference type="Proteomes" id="UP000003781"/>
    </source>
</evidence>
<dbReference type="EMBL" id="AAXW01000001">
    <property type="protein sequence ID" value="EAZ94281.1"/>
    <property type="molecule type" value="Genomic_DNA"/>
</dbReference>
<dbReference type="InterPro" id="IPR051316">
    <property type="entry name" value="Zinc-reg_GTPase_activator"/>
</dbReference>
<proteinExistence type="predicted"/>
<dbReference type="InterPro" id="IPR036627">
    <property type="entry name" value="CobW-likC_sf"/>
</dbReference>
<keyword evidence="2" id="KW-0143">Chaperone</keyword>